<proteinExistence type="predicted"/>
<gene>
    <name evidence="2" type="ORF">PCLFYP37_02362</name>
</gene>
<organism evidence="2">
    <name type="scientific">Paraprevotella clara</name>
    <dbReference type="NCBI Taxonomy" id="454154"/>
    <lineage>
        <taxon>Bacteria</taxon>
        <taxon>Pseudomonadati</taxon>
        <taxon>Bacteroidota</taxon>
        <taxon>Bacteroidia</taxon>
        <taxon>Bacteroidales</taxon>
        <taxon>Prevotellaceae</taxon>
        <taxon>Paraprevotella</taxon>
    </lineage>
</organism>
<dbReference type="RefSeq" id="WP_412443057.1">
    <property type="nucleotide sequence ID" value="NZ_CACRUT010000015.1"/>
</dbReference>
<evidence type="ECO:0000313" key="2">
    <source>
        <dbReference type="EMBL" id="VYU27084.1"/>
    </source>
</evidence>
<keyword evidence="1" id="KW-0732">Signal</keyword>
<accession>A0A6N3DH35</accession>
<name>A0A6N3DH35_9BACT</name>
<protein>
    <submittedName>
        <fullName evidence="2">Uncharacterized protein</fullName>
    </submittedName>
</protein>
<feature type="chain" id="PRO_5027104592" evidence="1">
    <location>
        <begin position="22"/>
        <end position="182"/>
    </location>
</feature>
<reference evidence="2" key="1">
    <citation type="submission" date="2019-11" db="EMBL/GenBank/DDBJ databases">
        <authorList>
            <person name="Feng L."/>
        </authorList>
    </citation>
    <scope>NUCLEOTIDE SEQUENCE</scope>
    <source>
        <strain evidence="2">PclaraLFYP37</strain>
    </source>
</reference>
<dbReference type="EMBL" id="CACRUT010000015">
    <property type="protein sequence ID" value="VYU27084.1"/>
    <property type="molecule type" value="Genomic_DNA"/>
</dbReference>
<dbReference type="AlphaFoldDB" id="A0A6N3DH35"/>
<feature type="signal peptide" evidence="1">
    <location>
        <begin position="1"/>
        <end position="21"/>
    </location>
</feature>
<evidence type="ECO:0000256" key="1">
    <source>
        <dbReference type="SAM" id="SignalP"/>
    </source>
</evidence>
<sequence length="182" mass="20395">MKRIIVAMAVCCCAGTVPVEACPENHTETTVSTSHPEKRNTESKEALGTEFVFDVYGDIPVAKVVFESDHFLGEGIAKKWDTFVHNYTHEYDMSVGFSDTSVEIVKPAVYKAVNKVNKYYKKAVNKHQVSRDTAITNMAHILDCANVICFEPDTQTLEQALRSADRPEAIIALFDKVKLRKH</sequence>